<feature type="transmembrane region" description="Helical" evidence="1">
    <location>
        <begin position="261"/>
        <end position="278"/>
    </location>
</feature>
<sequence length="324" mass="34943">MSTTPEVFVADKKLGFICAFTAATLMGFVGFFARHINAQGDFIAWSRMACGAILFFGILAYKGRLGDLKTYKISPSMVMSGFFMGNCLSAYIASTQLTSIANAVFFIYVGPIISTLLAIVFLRETLKLATVIAVVAVFIGMMAISGFINYGPEGLSVGIQFAQETFLGDMLGLYSGVGYGLFLFFGRYRTEVPGDVRAFWNFVFAVAGITILFTFTQPTISQMTASDWMWWVGIGFVCGFGALGTCTIATRHLKAVEFACVSYWECVVAAVFIGYLFYGETMNAMQLFGGALIIFGGMSEMLLALLKGAAKKSQAKKAAPTAAA</sequence>
<reference evidence="5" key="2">
    <citation type="submission" date="2017-06" db="EMBL/GenBank/DDBJ databases">
        <title>Whole genome sequence of Laribacter hongkongensis LHGZ1.</title>
        <authorList>
            <person name="Chen D."/>
            <person name="Wu H."/>
            <person name="Chen J."/>
        </authorList>
    </citation>
    <scope>NUCLEOTIDE SEQUENCE [LARGE SCALE GENOMIC DNA]</scope>
    <source>
        <strain evidence="5">LHGZ1</strain>
    </source>
</reference>
<dbReference type="Pfam" id="PF00892">
    <property type="entry name" value="EamA"/>
    <property type="match status" value="2"/>
</dbReference>
<proteinExistence type="predicted"/>
<dbReference type="GO" id="GO:0016020">
    <property type="term" value="C:membrane"/>
    <property type="evidence" value="ECO:0007669"/>
    <property type="project" value="InterPro"/>
</dbReference>
<evidence type="ECO:0000313" key="4">
    <source>
        <dbReference type="EMBL" id="MCG9024904.1"/>
    </source>
</evidence>
<feature type="transmembrane region" description="Helical" evidence="1">
    <location>
        <begin position="100"/>
        <end position="121"/>
    </location>
</feature>
<feature type="transmembrane region" description="Helical" evidence="1">
    <location>
        <begin position="284"/>
        <end position="306"/>
    </location>
</feature>
<dbReference type="EMBL" id="JAJAXM010000004">
    <property type="protein sequence ID" value="MCG9024904.1"/>
    <property type="molecule type" value="Genomic_DNA"/>
</dbReference>
<reference evidence="3" key="1">
    <citation type="journal article" date="2017" name="J. Antimicrob. Chemother.">
        <title>Emergence and genomic analysis of MDR Laribacter hongkongensis strain HLGZ1 from Guangzhou, China.</title>
        <authorList>
            <person name="Wu H.K."/>
            <person name="Chen J.H."/>
            <person name="Yang L."/>
            <person name="Li A.R."/>
            <person name="Su D.H."/>
            <person name="Lin Y.P."/>
            <person name="Chen D.Q."/>
        </authorList>
    </citation>
    <scope>NUCLEOTIDE SEQUENCE</scope>
    <source>
        <strain evidence="3">HLGZ1</strain>
    </source>
</reference>
<feature type="transmembrane region" description="Helical" evidence="1">
    <location>
        <begin position="198"/>
        <end position="216"/>
    </location>
</feature>
<name>A0A248LNS0_9NEIS</name>
<keyword evidence="1" id="KW-0472">Membrane</keyword>
<protein>
    <submittedName>
        <fullName evidence="4">DMT family transporter</fullName>
    </submittedName>
    <submittedName>
        <fullName evidence="3">Membrane protein</fullName>
    </submittedName>
</protein>
<evidence type="ECO:0000259" key="2">
    <source>
        <dbReference type="Pfam" id="PF00892"/>
    </source>
</evidence>
<feature type="transmembrane region" description="Helical" evidence="1">
    <location>
        <begin position="128"/>
        <end position="150"/>
    </location>
</feature>
<dbReference type="PANTHER" id="PTHR22911">
    <property type="entry name" value="ACYL-MALONYL CONDENSING ENZYME-RELATED"/>
    <property type="match status" value="1"/>
</dbReference>
<feature type="transmembrane region" description="Helical" evidence="1">
    <location>
        <begin position="73"/>
        <end position="94"/>
    </location>
</feature>
<dbReference type="Proteomes" id="UP001200247">
    <property type="component" value="Unassembled WGS sequence"/>
</dbReference>
<evidence type="ECO:0000313" key="3">
    <source>
        <dbReference type="EMBL" id="ASJ26094.1"/>
    </source>
</evidence>
<dbReference type="OMA" id="NAVFFIY"/>
<keyword evidence="1" id="KW-0812">Transmembrane</keyword>
<dbReference type="RefSeq" id="WP_012698517.1">
    <property type="nucleotide sequence ID" value="NZ_CP022115.1"/>
</dbReference>
<dbReference type="AlphaFoldDB" id="A0A248LNS0"/>
<dbReference type="EMBL" id="CP022115">
    <property type="protein sequence ID" value="ASJ26094.1"/>
    <property type="molecule type" value="Genomic_DNA"/>
</dbReference>
<feature type="transmembrane region" description="Helical" evidence="1">
    <location>
        <begin position="228"/>
        <end position="249"/>
    </location>
</feature>
<feature type="transmembrane region" description="Helical" evidence="1">
    <location>
        <begin position="42"/>
        <end position="61"/>
    </location>
</feature>
<dbReference type="GeneID" id="75108280"/>
<dbReference type="InterPro" id="IPR037185">
    <property type="entry name" value="EmrE-like"/>
</dbReference>
<feature type="transmembrane region" description="Helical" evidence="1">
    <location>
        <begin position="14"/>
        <end position="36"/>
    </location>
</feature>
<dbReference type="SUPFAM" id="SSF103481">
    <property type="entry name" value="Multidrug resistance efflux transporter EmrE"/>
    <property type="match status" value="2"/>
</dbReference>
<evidence type="ECO:0000313" key="5">
    <source>
        <dbReference type="Proteomes" id="UP000197424"/>
    </source>
</evidence>
<evidence type="ECO:0000313" key="6">
    <source>
        <dbReference type="Proteomes" id="UP001200247"/>
    </source>
</evidence>
<dbReference type="OrthoDB" id="4485708at2"/>
<organism evidence="3 5">
    <name type="scientific">Laribacter hongkongensis</name>
    <dbReference type="NCBI Taxonomy" id="168471"/>
    <lineage>
        <taxon>Bacteria</taxon>
        <taxon>Pseudomonadati</taxon>
        <taxon>Pseudomonadota</taxon>
        <taxon>Betaproteobacteria</taxon>
        <taxon>Neisseriales</taxon>
        <taxon>Aquaspirillaceae</taxon>
        <taxon>Laribacter</taxon>
    </lineage>
</organism>
<accession>A0A248LNS0</accession>
<feature type="domain" description="EamA" evidence="2">
    <location>
        <begin position="167"/>
        <end position="296"/>
    </location>
</feature>
<feature type="transmembrane region" description="Helical" evidence="1">
    <location>
        <begin position="170"/>
        <end position="186"/>
    </location>
</feature>
<dbReference type="InterPro" id="IPR000620">
    <property type="entry name" value="EamA_dom"/>
</dbReference>
<gene>
    <name evidence="4" type="ORF">LH440_03105</name>
    <name evidence="3" type="ORF">LHGZ1_3263</name>
</gene>
<reference evidence="3" key="3">
    <citation type="submission" date="2017-06" db="EMBL/GenBank/DDBJ databases">
        <authorList>
            <person name="Kim H.J."/>
            <person name="Triplett B.A."/>
        </authorList>
    </citation>
    <scope>NUCLEOTIDE SEQUENCE</scope>
    <source>
        <strain evidence="3">HLGZ1</strain>
    </source>
</reference>
<reference evidence="4 6" key="4">
    <citation type="submission" date="2021-10" db="EMBL/GenBank/DDBJ databases">
        <title>Whole-genome sequencing analysis of Laribacter hongkongensis: virulence gene profiles, carbohydrate-active enzyme prediction, and antimicrobial resistance characterization.</title>
        <authorList>
            <person name="Yuan P."/>
            <person name="Zhan Y."/>
            <person name="Chen D."/>
        </authorList>
    </citation>
    <scope>NUCLEOTIDE SEQUENCE [LARGE SCALE GENOMIC DNA]</scope>
    <source>
        <strain evidence="4 6">W67</strain>
    </source>
</reference>
<keyword evidence="1" id="KW-1133">Transmembrane helix</keyword>
<dbReference type="Proteomes" id="UP000197424">
    <property type="component" value="Chromosome"/>
</dbReference>
<evidence type="ECO:0000256" key="1">
    <source>
        <dbReference type="SAM" id="Phobius"/>
    </source>
</evidence>
<feature type="domain" description="EamA" evidence="2">
    <location>
        <begin position="14"/>
        <end position="145"/>
    </location>
</feature>